<reference evidence="2 3" key="1">
    <citation type="journal article" date="2018" name="PLoS ONE">
        <title>The draft genome of Kipferlia bialata reveals reductive genome evolution in fornicate parasites.</title>
        <authorList>
            <person name="Tanifuji G."/>
            <person name="Takabayashi S."/>
            <person name="Kume K."/>
            <person name="Takagi M."/>
            <person name="Nakayama T."/>
            <person name="Kamikawa R."/>
            <person name="Inagaki Y."/>
            <person name="Hashimoto T."/>
        </authorList>
    </citation>
    <scope>NUCLEOTIDE SEQUENCE [LARGE SCALE GENOMIC DNA]</scope>
    <source>
        <strain evidence="2">NY0173</strain>
    </source>
</reference>
<feature type="non-terminal residue" evidence="2">
    <location>
        <position position="1"/>
    </location>
</feature>
<feature type="region of interest" description="Disordered" evidence="1">
    <location>
        <begin position="1"/>
        <end position="50"/>
    </location>
</feature>
<sequence>HDASSPTDADGDRDPSSNRQSKMGTAPPEATPAGMDKEDSHSGVDDFGEVEWSYESVQDIARDSVEAERDMQERSVVREASLLQREALTKMGQSPSPSPDPGAQGGRRERAPVDIGGVILSPTPDMTTRQRGLPVFDEESDPASIPDDLEESNDGLDDISGLSDGGYNF</sequence>
<dbReference type="Proteomes" id="UP000265618">
    <property type="component" value="Unassembled WGS sequence"/>
</dbReference>
<feature type="compositionally biased region" description="Basic and acidic residues" evidence="1">
    <location>
        <begin position="63"/>
        <end position="77"/>
    </location>
</feature>
<proteinExistence type="predicted"/>
<evidence type="ECO:0000313" key="3">
    <source>
        <dbReference type="Proteomes" id="UP000265618"/>
    </source>
</evidence>
<evidence type="ECO:0000256" key="1">
    <source>
        <dbReference type="SAM" id="MobiDB-lite"/>
    </source>
</evidence>
<comment type="caution">
    <text evidence="2">The sequence shown here is derived from an EMBL/GenBank/DDBJ whole genome shotgun (WGS) entry which is preliminary data.</text>
</comment>
<feature type="compositionally biased region" description="Low complexity" evidence="1">
    <location>
        <begin position="158"/>
        <end position="169"/>
    </location>
</feature>
<feature type="compositionally biased region" description="Basic and acidic residues" evidence="1">
    <location>
        <begin position="35"/>
        <end position="44"/>
    </location>
</feature>
<evidence type="ECO:0000313" key="2">
    <source>
        <dbReference type="EMBL" id="GIQ90262.1"/>
    </source>
</evidence>
<gene>
    <name evidence="2" type="ORF">KIPB_012991</name>
</gene>
<name>A0A9K3D8N6_9EUKA</name>
<keyword evidence="3" id="KW-1185">Reference proteome</keyword>
<dbReference type="EMBL" id="BDIP01005967">
    <property type="protein sequence ID" value="GIQ90262.1"/>
    <property type="molecule type" value="Genomic_DNA"/>
</dbReference>
<dbReference type="AlphaFoldDB" id="A0A9K3D8N6"/>
<feature type="region of interest" description="Disordered" evidence="1">
    <location>
        <begin position="63"/>
        <end position="169"/>
    </location>
</feature>
<feature type="compositionally biased region" description="Acidic residues" evidence="1">
    <location>
        <begin position="136"/>
        <end position="157"/>
    </location>
</feature>
<protein>
    <submittedName>
        <fullName evidence="2">Uncharacterized protein</fullName>
    </submittedName>
</protein>
<organism evidence="2 3">
    <name type="scientific">Kipferlia bialata</name>
    <dbReference type="NCBI Taxonomy" id="797122"/>
    <lineage>
        <taxon>Eukaryota</taxon>
        <taxon>Metamonada</taxon>
        <taxon>Carpediemonas-like organisms</taxon>
        <taxon>Kipferlia</taxon>
    </lineage>
</organism>
<accession>A0A9K3D8N6</accession>